<dbReference type="HAMAP" id="MF_00179">
    <property type="entry name" value="RibA"/>
    <property type="match status" value="1"/>
</dbReference>
<feature type="binding site" evidence="11">
    <location>
        <position position="234"/>
    </location>
    <ligand>
        <name>Zn(2+)</name>
        <dbReference type="ChEBI" id="CHEBI:29105"/>
        <note>catalytic</note>
    </ligand>
</feature>
<organism evidence="13 14">
    <name type="scientific">Zavarzinia compransoris</name>
    <dbReference type="NCBI Taxonomy" id="1264899"/>
    <lineage>
        <taxon>Bacteria</taxon>
        <taxon>Pseudomonadati</taxon>
        <taxon>Pseudomonadota</taxon>
        <taxon>Alphaproteobacteria</taxon>
        <taxon>Rhodospirillales</taxon>
        <taxon>Zavarziniaceae</taxon>
        <taxon>Zavarzinia</taxon>
    </lineage>
</organism>
<dbReference type="EC" id="3.5.4.25" evidence="11"/>
<accession>A0A317E609</accession>
<comment type="similarity">
    <text evidence="2">In the N-terminal section; belongs to the DHBP synthase family.</text>
</comment>
<keyword evidence="7 11" id="KW-0378">Hydrolase</keyword>
<feature type="binding site" evidence="11">
    <location>
        <begin position="218"/>
        <end position="222"/>
    </location>
    <ligand>
        <name>GTP</name>
        <dbReference type="ChEBI" id="CHEBI:37565"/>
    </ligand>
</feature>
<comment type="cofactor">
    <cofactor evidence="11">
        <name>Zn(2+)</name>
        <dbReference type="ChEBI" id="CHEBI:29105"/>
    </cofactor>
    <text evidence="11">Binds 1 zinc ion per subunit.</text>
</comment>
<feature type="binding site" evidence="11">
    <location>
        <position position="223"/>
    </location>
    <ligand>
        <name>Zn(2+)</name>
        <dbReference type="ChEBI" id="CHEBI:29105"/>
        <note>catalytic</note>
    </ligand>
</feature>
<keyword evidence="4 11" id="KW-0686">Riboflavin biosynthesis</keyword>
<evidence type="ECO:0000313" key="14">
    <source>
        <dbReference type="Proteomes" id="UP000246077"/>
    </source>
</evidence>
<dbReference type="FunFam" id="3.40.50.10990:FF:000002">
    <property type="entry name" value="GTP cyclohydrolase-2"/>
    <property type="match status" value="1"/>
</dbReference>
<dbReference type="InterPro" id="IPR036144">
    <property type="entry name" value="RibA-like_sf"/>
</dbReference>
<evidence type="ECO:0000256" key="10">
    <source>
        <dbReference type="ARBA" id="ARBA00049295"/>
    </source>
</evidence>
<dbReference type="OrthoDB" id="9793111at2"/>
<evidence type="ECO:0000259" key="12">
    <source>
        <dbReference type="Pfam" id="PF00925"/>
    </source>
</evidence>
<evidence type="ECO:0000256" key="6">
    <source>
        <dbReference type="ARBA" id="ARBA00022741"/>
    </source>
</evidence>
<feature type="binding site" evidence="11">
    <location>
        <position position="236"/>
    </location>
    <ligand>
        <name>Zn(2+)</name>
        <dbReference type="ChEBI" id="CHEBI:29105"/>
        <note>catalytic</note>
    </ligand>
</feature>
<gene>
    <name evidence="11 13" type="primary">ribA</name>
    <name evidence="13" type="ORF">DKG75_12540</name>
</gene>
<dbReference type="GO" id="GO:0003935">
    <property type="term" value="F:GTP cyclohydrolase II activity"/>
    <property type="evidence" value="ECO:0007669"/>
    <property type="project" value="UniProtKB-UniRule"/>
</dbReference>
<dbReference type="NCBIfam" id="NF001591">
    <property type="entry name" value="PRK00393.1"/>
    <property type="match status" value="1"/>
</dbReference>
<feature type="active site" description="Nucleophile" evidence="11">
    <location>
        <position position="297"/>
    </location>
</feature>
<name>A0A317E609_9PROT</name>
<proteinExistence type="inferred from homology"/>
<evidence type="ECO:0000256" key="1">
    <source>
        <dbReference type="ARBA" id="ARBA00004853"/>
    </source>
</evidence>
<comment type="catalytic activity">
    <reaction evidence="10 11">
        <text>GTP + 4 H2O = 2,5-diamino-6-hydroxy-4-(5-phosphoribosylamino)-pyrimidine + formate + 2 phosphate + 3 H(+)</text>
        <dbReference type="Rhea" id="RHEA:23704"/>
        <dbReference type="ChEBI" id="CHEBI:15377"/>
        <dbReference type="ChEBI" id="CHEBI:15378"/>
        <dbReference type="ChEBI" id="CHEBI:15740"/>
        <dbReference type="ChEBI" id="CHEBI:37565"/>
        <dbReference type="ChEBI" id="CHEBI:43474"/>
        <dbReference type="ChEBI" id="CHEBI:58614"/>
        <dbReference type="EC" id="3.5.4.25"/>
    </reaction>
</comment>
<dbReference type="GO" id="GO:0008270">
    <property type="term" value="F:zinc ion binding"/>
    <property type="evidence" value="ECO:0007669"/>
    <property type="project" value="UniProtKB-UniRule"/>
</dbReference>
<keyword evidence="6 11" id="KW-0547">Nucleotide-binding</keyword>
<evidence type="ECO:0000256" key="5">
    <source>
        <dbReference type="ARBA" id="ARBA00022723"/>
    </source>
</evidence>
<reference evidence="14" key="1">
    <citation type="submission" date="2018-05" db="EMBL/GenBank/DDBJ databases">
        <title>Zavarzinia sp. HR-AS.</title>
        <authorList>
            <person name="Lee Y."/>
            <person name="Jeon C.O."/>
        </authorList>
    </citation>
    <scope>NUCLEOTIDE SEQUENCE [LARGE SCALE GENOMIC DNA]</scope>
    <source>
        <strain evidence="14">DSM 1231</strain>
    </source>
</reference>
<comment type="caution">
    <text evidence="13">The sequence shown here is derived from an EMBL/GenBank/DDBJ whole genome shotgun (WGS) entry which is preliminary data.</text>
</comment>
<dbReference type="GO" id="GO:0005525">
    <property type="term" value="F:GTP binding"/>
    <property type="evidence" value="ECO:0007669"/>
    <property type="project" value="UniProtKB-KW"/>
</dbReference>
<dbReference type="Pfam" id="PF00925">
    <property type="entry name" value="GTP_cyclohydro2"/>
    <property type="match status" value="1"/>
</dbReference>
<sequence>MSSPFGSAPVSGLVTVDRAVSELRRGLDVVVRDDDGHVLRVAAAEYATPDRMAGFAAPGARLLLTNRRAGTLKLRPLVGDPVALPLAGPLDAATIASLADPTADLDLPLRGPFSVLRRAPQAAEFAAVKLMKLARLLPAALAVDAAAADDGLLAVPAAEITAYDLAAARGLRIVSDARVPLADAEQSRIIGFRPPDGGIEHLAILIGDPPRHLPVLGRLHSECFTGDLLGSLKCDCGEQLRGAIRAIAEAGGGVLLYLAQEGRGIGLMNKLKAYRLQDQGFDTVEANERLGFDPDERVFQPAAEMLRLLGFDAVRLLTNNPEKVAGLTASGINVVERVPHAFPANNHNEFYLATKRAKSGHLL</sequence>
<dbReference type="PANTHER" id="PTHR21327">
    <property type="entry name" value="GTP CYCLOHYDROLASE II-RELATED"/>
    <property type="match status" value="1"/>
</dbReference>
<comment type="similarity">
    <text evidence="3">In the C-terminal section; belongs to the GTP cyclohydrolase II family.</text>
</comment>
<keyword evidence="9 11" id="KW-0342">GTP-binding</keyword>
<feature type="domain" description="GTP cyclohydrolase II" evidence="12">
    <location>
        <begin position="176"/>
        <end position="339"/>
    </location>
</feature>
<feature type="binding site" evidence="11">
    <location>
        <begin position="261"/>
        <end position="263"/>
    </location>
    <ligand>
        <name>GTP</name>
        <dbReference type="ChEBI" id="CHEBI:37565"/>
    </ligand>
</feature>
<evidence type="ECO:0000313" key="13">
    <source>
        <dbReference type="EMBL" id="PWR20813.1"/>
    </source>
</evidence>
<keyword evidence="5 11" id="KW-0479">Metal-binding</keyword>
<dbReference type="GO" id="GO:0005829">
    <property type="term" value="C:cytosol"/>
    <property type="evidence" value="ECO:0007669"/>
    <property type="project" value="TreeGrafter"/>
</dbReference>
<evidence type="ECO:0000256" key="2">
    <source>
        <dbReference type="ARBA" id="ARBA00005520"/>
    </source>
</evidence>
<dbReference type="PIRSF" id="PIRSF001259">
    <property type="entry name" value="RibA"/>
    <property type="match status" value="1"/>
</dbReference>
<dbReference type="UniPathway" id="UPA00275">
    <property type="reaction ID" value="UER00400"/>
</dbReference>
<evidence type="ECO:0000256" key="9">
    <source>
        <dbReference type="ARBA" id="ARBA00023134"/>
    </source>
</evidence>
<dbReference type="InterPro" id="IPR017945">
    <property type="entry name" value="DHBP_synth_RibB-like_a/b_dom"/>
</dbReference>
<evidence type="ECO:0000256" key="11">
    <source>
        <dbReference type="HAMAP-Rule" id="MF_00179"/>
    </source>
</evidence>
<feature type="binding site" evidence="11">
    <location>
        <position position="283"/>
    </location>
    <ligand>
        <name>GTP</name>
        <dbReference type="ChEBI" id="CHEBI:37565"/>
    </ligand>
</feature>
<dbReference type="PANTHER" id="PTHR21327:SF18">
    <property type="entry name" value="3,4-DIHYDROXY-2-BUTANONE 4-PHOSPHATE SYNTHASE"/>
    <property type="match status" value="1"/>
</dbReference>
<dbReference type="Gene3D" id="3.40.50.10990">
    <property type="entry name" value="GTP cyclohydrolase II"/>
    <property type="match status" value="1"/>
</dbReference>
<dbReference type="InterPro" id="IPR032677">
    <property type="entry name" value="GTP_cyclohydro_II"/>
</dbReference>
<evidence type="ECO:0000256" key="4">
    <source>
        <dbReference type="ARBA" id="ARBA00022619"/>
    </source>
</evidence>
<dbReference type="SUPFAM" id="SSF142695">
    <property type="entry name" value="RibA-like"/>
    <property type="match status" value="1"/>
</dbReference>
<protein>
    <recommendedName>
        <fullName evidence="11">GTP cyclohydrolase-2</fullName>
        <ecNumber evidence="11">3.5.4.25</ecNumber>
    </recommendedName>
    <alternativeName>
        <fullName evidence="11">GTP cyclohydrolase II</fullName>
    </alternativeName>
</protein>
<evidence type="ECO:0000256" key="8">
    <source>
        <dbReference type="ARBA" id="ARBA00022833"/>
    </source>
</evidence>
<dbReference type="SUPFAM" id="SSF55821">
    <property type="entry name" value="YrdC/RibB"/>
    <property type="match status" value="1"/>
</dbReference>
<feature type="active site" description="Proton acceptor" evidence="11">
    <location>
        <position position="295"/>
    </location>
</feature>
<feature type="binding site" evidence="11">
    <location>
        <position position="239"/>
    </location>
    <ligand>
        <name>GTP</name>
        <dbReference type="ChEBI" id="CHEBI:37565"/>
    </ligand>
</feature>
<keyword evidence="14" id="KW-1185">Reference proteome</keyword>
<keyword evidence="8 11" id="KW-0862">Zinc</keyword>
<dbReference type="NCBIfam" id="TIGR00505">
    <property type="entry name" value="ribA"/>
    <property type="match status" value="1"/>
</dbReference>
<feature type="binding site" evidence="11">
    <location>
        <position position="323"/>
    </location>
    <ligand>
        <name>GTP</name>
        <dbReference type="ChEBI" id="CHEBI:37565"/>
    </ligand>
</feature>
<dbReference type="Proteomes" id="UP000246077">
    <property type="component" value="Unassembled WGS sequence"/>
</dbReference>
<comment type="similarity">
    <text evidence="11">Belongs to the GTP cyclohydrolase II family.</text>
</comment>
<dbReference type="CDD" id="cd00641">
    <property type="entry name" value="GTP_cyclohydro2"/>
    <property type="match status" value="1"/>
</dbReference>
<evidence type="ECO:0000256" key="3">
    <source>
        <dbReference type="ARBA" id="ARBA00008976"/>
    </source>
</evidence>
<evidence type="ECO:0000256" key="7">
    <source>
        <dbReference type="ARBA" id="ARBA00022801"/>
    </source>
</evidence>
<dbReference type="GO" id="GO:0009231">
    <property type="term" value="P:riboflavin biosynthetic process"/>
    <property type="evidence" value="ECO:0007669"/>
    <property type="project" value="UniProtKB-UniRule"/>
</dbReference>
<feature type="binding site" evidence="11">
    <location>
        <position position="318"/>
    </location>
    <ligand>
        <name>GTP</name>
        <dbReference type="ChEBI" id="CHEBI:37565"/>
    </ligand>
</feature>
<dbReference type="AlphaFoldDB" id="A0A317E609"/>
<comment type="pathway">
    <text evidence="1 11">Cofactor biosynthesis; riboflavin biosynthesis; 5-amino-6-(D-ribitylamino)uracil from GTP: step 1/4.</text>
</comment>
<dbReference type="EMBL" id="QGLF01000003">
    <property type="protein sequence ID" value="PWR20813.1"/>
    <property type="molecule type" value="Genomic_DNA"/>
</dbReference>
<dbReference type="InterPro" id="IPR000926">
    <property type="entry name" value="RibA"/>
</dbReference>
<dbReference type="RefSeq" id="WP_109921457.1">
    <property type="nucleotide sequence ID" value="NZ_QGLF01000003.1"/>
</dbReference>
<comment type="function">
    <text evidence="11">Catalyzes the conversion of GTP to 2,5-diamino-6-ribosylamino-4(3H)-pyrimidinone 5'-phosphate (DARP), formate and pyrophosphate.</text>
</comment>